<keyword evidence="1" id="KW-1133">Transmembrane helix</keyword>
<feature type="chain" id="PRO_5004718136" description="C-type lectin domain-containing protein" evidence="3">
    <location>
        <begin position="22"/>
        <end position="497"/>
    </location>
</feature>
<dbReference type="InterPro" id="IPR001304">
    <property type="entry name" value="C-type_lectin-like"/>
</dbReference>
<evidence type="ECO:0000259" key="4">
    <source>
        <dbReference type="PROSITE" id="PS50041"/>
    </source>
</evidence>
<keyword evidence="1" id="KW-0812">Transmembrane</keyword>
<dbReference type="InterPro" id="IPR016187">
    <property type="entry name" value="CTDL_fold"/>
</dbReference>
<reference evidence="6 7" key="1">
    <citation type="journal article" date="2013" name="Nature">
        <title>Insights into bilaterian evolution from three spiralian genomes.</title>
        <authorList>
            <person name="Simakov O."/>
            <person name="Marletaz F."/>
            <person name="Cho S.J."/>
            <person name="Edsinger-Gonzales E."/>
            <person name="Havlak P."/>
            <person name="Hellsten U."/>
            <person name="Kuo D.H."/>
            <person name="Larsson T."/>
            <person name="Lv J."/>
            <person name="Arendt D."/>
            <person name="Savage R."/>
            <person name="Osoegawa K."/>
            <person name="de Jong P."/>
            <person name="Grimwood J."/>
            <person name="Chapman J.A."/>
            <person name="Shapiro H."/>
            <person name="Aerts A."/>
            <person name="Otillar R.P."/>
            <person name="Terry A.Y."/>
            <person name="Boore J.L."/>
            <person name="Grigoriev I.V."/>
            <person name="Lindberg D.R."/>
            <person name="Seaver E.C."/>
            <person name="Weisblat D.A."/>
            <person name="Putnam N.H."/>
            <person name="Rokhsar D.S."/>
        </authorList>
    </citation>
    <scope>NUCLEOTIDE SEQUENCE [LARGE SCALE GENOMIC DNA]</scope>
</reference>
<dbReference type="EMBL" id="KB202619">
    <property type="protein sequence ID" value="ESO89307.1"/>
    <property type="molecule type" value="Genomic_DNA"/>
</dbReference>
<keyword evidence="3" id="KW-0732">Signal</keyword>
<dbReference type="OMA" id="NCEAYTS"/>
<dbReference type="SMART" id="SM00034">
    <property type="entry name" value="CLECT"/>
    <property type="match status" value="1"/>
</dbReference>
<dbReference type="PROSITE" id="PS50041">
    <property type="entry name" value="C_TYPE_LECTIN_2"/>
    <property type="match status" value="1"/>
</dbReference>
<evidence type="ECO:0000313" key="7">
    <source>
        <dbReference type="Proteomes" id="UP000030746"/>
    </source>
</evidence>
<feature type="signal peptide" evidence="3">
    <location>
        <begin position="1"/>
        <end position="21"/>
    </location>
</feature>
<dbReference type="InterPro" id="IPR057371">
    <property type="entry name" value="VERL_C"/>
</dbReference>
<dbReference type="Pfam" id="PF25272">
    <property type="entry name" value="VERL_C"/>
    <property type="match status" value="1"/>
</dbReference>
<evidence type="ECO:0000313" key="6">
    <source>
        <dbReference type="EMBL" id="ESO89307.1"/>
    </source>
</evidence>
<evidence type="ECO:0000259" key="5">
    <source>
        <dbReference type="PROSITE" id="PS51034"/>
    </source>
</evidence>
<sequence length="497" mass="56686">MSIGNMLFKVLFLGLIHSLYGASYFDCPPGWKSYGEECWLASTHQKSWEKAYEFCRAQSPDGAFIDIRNNEENDAVEDMLKGSNFEYWFGLEVGNNNIPYVYNMYLRWNTTGTAVTEYGQQKLRMYNSHSRQCGYVDDKGSWFLTSSCNLRKQFICQKETDCLRGYYGESCDQRCNCYKADCNRTTGVCQHGCSNGWIGDQCNIEKQPAQVAVYCIKKSETEQYALIKMDLKSVDYDEVYILDENDTIVCNKSVFTRDSDDIYTLKIDMLTDPLQCSPKHISKGKYQWTLRTEEIEGFLSEYDRKFDVNCNFNGAEKLSRTKQQSLSEDSMAQLTNTEIKQSTESVRLIIQDPSTKTAVSQIKIGAKIQLAMVLNLQNTSMSAKGISPFNCKCSTSDGKISQALTDSNGCPLKNSPIYLIDSESSPSRVVSNHFDAFTIEGRSDIIFQCQFQFCFNDSPHNECPSRCQYLKTRRLIKRSVNVDNGMFSASHIFVHQN</sequence>
<dbReference type="RefSeq" id="XP_009060335.1">
    <property type="nucleotide sequence ID" value="XM_009062087.1"/>
</dbReference>
<dbReference type="STRING" id="225164.V3ZY10"/>
<proteinExistence type="predicted"/>
<keyword evidence="2" id="KW-1015">Disulfide bond</keyword>
<name>V3ZY10_LOTGI</name>
<dbReference type="KEGG" id="lgi:LOTGIDRAFT_229175"/>
<dbReference type="OrthoDB" id="6102348at2759"/>
<dbReference type="AlphaFoldDB" id="V3ZY10"/>
<evidence type="ECO:0000256" key="2">
    <source>
        <dbReference type="ARBA" id="ARBA00023157"/>
    </source>
</evidence>
<keyword evidence="1" id="KW-0472">Membrane</keyword>
<dbReference type="Proteomes" id="UP000030746">
    <property type="component" value="Unassembled WGS sequence"/>
</dbReference>
<gene>
    <name evidence="6" type="ORF">LOTGIDRAFT_229175</name>
</gene>
<feature type="domain" description="C-type lectin" evidence="4">
    <location>
        <begin position="34"/>
        <end position="157"/>
    </location>
</feature>
<dbReference type="HOGENOM" id="CLU_562960_0_0_1"/>
<dbReference type="Pfam" id="PF00059">
    <property type="entry name" value="Lectin_C"/>
    <property type="match status" value="1"/>
</dbReference>
<dbReference type="PROSITE" id="PS51034">
    <property type="entry name" value="ZP_2"/>
    <property type="match status" value="1"/>
</dbReference>
<dbReference type="InterPro" id="IPR016186">
    <property type="entry name" value="C-type_lectin-like/link_sf"/>
</dbReference>
<organism evidence="6 7">
    <name type="scientific">Lottia gigantea</name>
    <name type="common">Giant owl limpet</name>
    <dbReference type="NCBI Taxonomy" id="225164"/>
    <lineage>
        <taxon>Eukaryota</taxon>
        <taxon>Metazoa</taxon>
        <taxon>Spiralia</taxon>
        <taxon>Lophotrochozoa</taxon>
        <taxon>Mollusca</taxon>
        <taxon>Gastropoda</taxon>
        <taxon>Patellogastropoda</taxon>
        <taxon>Lottioidea</taxon>
        <taxon>Lottiidae</taxon>
        <taxon>Lottia</taxon>
    </lineage>
</organism>
<dbReference type="Gene3D" id="3.10.100.10">
    <property type="entry name" value="Mannose-Binding Protein A, subunit A"/>
    <property type="match status" value="1"/>
</dbReference>
<dbReference type="GO" id="GO:0009986">
    <property type="term" value="C:cell surface"/>
    <property type="evidence" value="ECO:0007669"/>
    <property type="project" value="TreeGrafter"/>
</dbReference>
<feature type="domain" description="ZP" evidence="5">
    <location>
        <begin position="214"/>
        <end position="470"/>
    </location>
</feature>
<dbReference type="GeneID" id="20247918"/>
<evidence type="ECO:0008006" key="8">
    <source>
        <dbReference type="Google" id="ProtNLM"/>
    </source>
</evidence>
<dbReference type="PANTHER" id="PTHR46784">
    <property type="entry name" value="KILLER CELL LECTIN-LIKE RECEPTOR SUBFAMILY B MEMBER 1"/>
    <property type="match status" value="1"/>
</dbReference>
<evidence type="ECO:0000256" key="1">
    <source>
        <dbReference type="ARBA" id="ARBA00022989"/>
    </source>
</evidence>
<evidence type="ECO:0000256" key="3">
    <source>
        <dbReference type="SAM" id="SignalP"/>
    </source>
</evidence>
<dbReference type="CTD" id="20247918"/>
<accession>V3ZY10</accession>
<protein>
    <recommendedName>
        <fullName evidence="8">C-type lectin domain-containing protein</fullName>
    </recommendedName>
</protein>
<dbReference type="InterPro" id="IPR051527">
    <property type="entry name" value="KLR_subfamily_B"/>
</dbReference>
<dbReference type="SUPFAM" id="SSF56436">
    <property type="entry name" value="C-type lectin-like"/>
    <property type="match status" value="1"/>
</dbReference>
<dbReference type="InterPro" id="IPR001507">
    <property type="entry name" value="ZP_dom"/>
</dbReference>
<dbReference type="GO" id="GO:0005886">
    <property type="term" value="C:plasma membrane"/>
    <property type="evidence" value="ECO:0007669"/>
    <property type="project" value="TreeGrafter"/>
</dbReference>
<dbReference type="GO" id="GO:0038023">
    <property type="term" value="F:signaling receptor activity"/>
    <property type="evidence" value="ECO:0007669"/>
    <property type="project" value="TreeGrafter"/>
</dbReference>
<dbReference type="PANTHER" id="PTHR46784:SF1">
    <property type="entry name" value="KILLER CELL LECTIN-LIKE RECEPTOR SUBFAMILY B MEMBER 1"/>
    <property type="match status" value="1"/>
</dbReference>
<keyword evidence="7" id="KW-1185">Reference proteome</keyword>